<dbReference type="PANTHER" id="PTHR30336">
    <property type="entry name" value="INNER MEMBRANE PROTEIN, PROBABLE PERMEASE"/>
    <property type="match status" value="1"/>
</dbReference>
<dbReference type="PANTHER" id="PTHR30336:SF20">
    <property type="entry name" value="DUF218 DOMAIN-CONTAINING PROTEIN"/>
    <property type="match status" value="1"/>
</dbReference>
<dbReference type="Gene3D" id="3.40.50.620">
    <property type="entry name" value="HUPs"/>
    <property type="match status" value="1"/>
</dbReference>
<dbReference type="InterPro" id="IPR051599">
    <property type="entry name" value="Cell_Envelope_Assoc"/>
</dbReference>
<protein>
    <recommendedName>
        <fullName evidence="2">DUF218 domain-containing protein</fullName>
    </recommendedName>
</protein>
<gene>
    <name evidence="3" type="ORF">FFLO_02573</name>
</gene>
<feature type="domain" description="DUF218" evidence="2">
    <location>
        <begin position="65"/>
        <end position="209"/>
    </location>
</feature>
<dbReference type="Pfam" id="PF02698">
    <property type="entry name" value="DUF218"/>
    <property type="match status" value="1"/>
</dbReference>
<dbReference type="EMBL" id="JABELV010000041">
    <property type="protein sequence ID" value="KAG7562018.1"/>
    <property type="molecule type" value="Genomic_DNA"/>
</dbReference>
<dbReference type="InterPro" id="IPR003848">
    <property type="entry name" value="DUF218"/>
</dbReference>
<evidence type="ECO:0000313" key="3">
    <source>
        <dbReference type="EMBL" id="KAG7562018.1"/>
    </source>
</evidence>
<sequence>MSGPPRYNPPALPSISRKIPTPLRRRKQLRDLLISSPTAGLETAIAALTDHPIPTTSQASPLRHAIIVLGVPVLADGSLSDGLQLRTARAAQVAQQHPAAVIIVTGGAVANIHGEAEAMARDLIRLGIEEGRIWVEGNARTTLDNAAFTTCLLERIWPPFQPGNRGQHQENDSQRDSVDSHLTSNPSVHLTIVSEPYHAIRSLRHFAAALTLSELQAQGQVVLHAGISEMGNAPIPAMFHNPNRGRGRARDGSIWIGGLRLRGEVRARLERCLEEKRRIAFLGFDPHNDGIPNRP</sequence>
<dbReference type="InterPro" id="IPR014729">
    <property type="entry name" value="Rossmann-like_a/b/a_fold"/>
</dbReference>
<organism evidence="3 4">
    <name type="scientific">Filobasidium floriforme</name>
    <dbReference type="NCBI Taxonomy" id="5210"/>
    <lineage>
        <taxon>Eukaryota</taxon>
        <taxon>Fungi</taxon>
        <taxon>Dikarya</taxon>
        <taxon>Basidiomycota</taxon>
        <taxon>Agaricomycotina</taxon>
        <taxon>Tremellomycetes</taxon>
        <taxon>Filobasidiales</taxon>
        <taxon>Filobasidiaceae</taxon>
        <taxon>Filobasidium</taxon>
    </lineage>
</organism>
<feature type="region of interest" description="Disordered" evidence="1">
    <location>
        <begin position="159"/>
        <end position="183"/>
    </location>
</feature>
<evidence type="ECO:0000313" key="4">
    <source>
        <dbReference type="Proteomes" id="UP000812966"/>
    </source>
</evidence>
<keyword evidence="4" id="KW-1185">Reference proteome</keyword>
<reference evidence="3" key="1">
    <citation type="submission" date="2020-04" db="EMBL/GenBank/DDBJ databases">
        <title>Analysis of mating type loci in Filobasidium floriforme.</title>
        <authorList>
            <person name="Nowrousian M."/>
        </authorList>
    </citation>
    <scope>NUCLEOTIDE SEQUENCE</scope>
    <source>
        <strain evidence="3">CBS 6242</strain>
    </source>
</reference>
<dbReference type="Proteomes" id="UP000812966">
    <property type="component" value="Unassembled WGS sequence"/>
</dbReference>
<evidence type="ECO:0000256" key="1">
    <source>
        <dbReference type="SAM" id="MobiDB-lite"/>
    </source>
</evidence>
<dbReference type="GO" id="GO:0005886">
    <property type="term" value="C:plasma membrane"/>
    <property type="evidence" value="ECO:0007669"/>
    <property type="project" value="TreeGrafter"/>
</dbReference>
<comment type="caution">
    <text evidence="3">The sequence shown here is derived from an EMBL/GenBank/DDBJ whole genome shotgun (WGS) entry which is preliminary data.</text>
</comment>
<dbReference type="AlphaFoldDB" id="A0A8K0JNY1"/>
<evidence type="ECO:0000259" key="2">
    <source>
        <dbReference type="Pfam" id="PF02698"/>
    </source>
</evidence>
<feature type="compositionally biased region" description="Basic and acidic residues" evidence="1">
    <location>
        <begin position="167"/>
        <end position="179"/>
    </location>
</feature>
<dbReference type="CDD" id="cd06259">
    <property type="entry name" value="YdcF-like"/>
    <property type="match status" value="1"/>
</dbReference>
<name>A0A8K0JNY1_9TREE</name>
<proteinExistence type="predicted"/>
<accession>A0A8K0JNY1</accession>